<gene>
    <name evidence="2" type="ORF">BO222_00580</name>
</gene>
<accession>A0A1U7NJ67</accession>
<dbReference type="InterPro" id="IPR001853">
    <property type="entry name" value="DSBA-like_thioredoxin_dom"/>
</dbReference>
<sequence>MNIVLWADLQCPFCLVGEENLKNAIQELGLEDQINMDIKSYEIHRPEDGEGDHSLIQIFQEKDGFTYDEALAQAAWIDQMAKEEADLDIDFAKARESTDLDAHRLFKFAMDQDPKKAMYLRDLLHQAYFAKQKVLADRNTLLELAKEADLDVNLARQMLESNLYIREIRNDEMEFEALNAQSVPYFIVGHEVVPEHLTKEEMKKVLLRNLKQEKETE</sequence>
<reference evidence="2 3" key="1">
    <citation type="submission" date="2016-11" db="EMBL/GenBank/DDBJ databases">
        <title>Description of two novel members of the family Erysipelotrichaceae: Ileibacterium lipovorans gen. nov., sp. nov. and Dubosiella newyorkensis, gen. nov., sp. nov.</title>
        <authorList>
            <person name="Cox L.M."/>
            <person name="Sohn J."/>
            <person name="Tyrrell K.L."/>
            <person name="Citron D.M."/>
            <person name="Lawson P.A."/>
            <person name="Patel N.B."/>
            <person name="Iizumi T."/>
            <person name="Perez-Perez G.I."/>
            <person name="Goldstein E.J."/>
            <person name="Blaser M.J."/>
        </authorList>
    </citation>
    <scope>NUCLEOTIDE SEQUENCE [LARGE SCALE GENOMIC DNA]</scope>
    <source>
        <strain evidence="2 3">NYU-BL-A3</strain>
    </source>
</reference>
<dbReference type="RefSeq" id="WP_075817436.1">
    <property type="nucleotide sequence ID" value="NZ_CAJUTZ010000142.1"/>
</dbReference>
<dbReference type="GO" id="GO:0016491">
    <property type="term" value="F:oxidoreductase activity"/>
    <property type="evidence" value="ECO:0007669"/>
    <property type="project" value="InterPro"/>
</dbReference>
<dbReference type="Gene3D" id="3.40.30.10">
    <property type="entry name" value="Glutaredoxin"/>
    <property type="match status" value="1"/>
</dbReference>
<dbReference type="InterPro" id="IPR036249">
    <property type="entry name" value="Thioredoxin-like_sf"/>
</dbReference>
<feature type="domain" description="DSBA-like thioredoxin" evidence="1">
    <location>
        <begin position="3"/>
        <end position="194"/>
    </location>
</feature>
<dbReference type="OrthoDB" id="9799122at2"/>
<proteinExistence type="predicted"/>
<name>A0A1U7NJ67_9FIRM</name>
<evidence type="ECO:0000259" key="1">
    <source>
        <dbReference type="Pfam" id="PF01323"/>
    </source>
</evidence>
<keyword evidence="3" id="KW-1185">Reference proteome</keyword>
<organism evidence="2 3">
    <name type="scientific">Ileibacterium valens</name>
    <dbReference type="NCBI Taxonomy" id="1862668"/>
    <lineage>
        <taxon>Bacteria</taxon>
        <taxon>Bacillati</taxon>
        <taxon>Bacillota</taxon>
        <taxon>Erysipelotrichia</taxon>
        <taxon>Erysipelotrichales</taxon>
        <taxon>Erysipelotrichaceae</taxon>
        <taxon>Ileibacterium</taxon>
    </lineage>
</organism>
<protein>
    <recommendedName>
        <fullName evidence="1">DSBA-like thioredoxin domain-containing protein</fullName>
    </recommendedName>
</protein>
<comment type="caution">
    <text evidence="2">The sequence shown here is derived from an EMBL/GenBank/DDBJ whole genome shotgun (WGS) entry which is preliminary data.</text>
</comment>
<dbReference type="SUPFAM" id="SSF52833">
    <property type="entry name" value="Thioredoxin-like"/>
    <property type="match status" value="1"/>
</dbReference>
<dbReference type="EMBL" id="MPJW01000024">
    <property type="protein sequence ID" value="OLU43109.1"/>
    <property type="molecule type" value="Genomic_DNA"/>
</dbReference>
<evidence type="ECO:0000313" key="2">
    <source>
        <dbReference type="EMBL" id="OLU43109.1"/>
    </source>
</evidence>
<dbReference type="PANTHER" id="PTHR13887:SF41">
    <property type="entry name" value="THIOREDOXIN SUPERFAMILY PROTEIN"/>
    <property type="match status" value="1"/>
</dbReference>
<dbReference type="PANTHER" id="PTHR13887">
    <property type="entry name" value="GLUTATHIONE S-TRANSFERASE KAPPA"/>
    <property type="match status" value="1"/>
</dbReference>
<dbReference type="Proteomes" id="UP000186341">
    <property type="component" value="Unassembled WGS sequence"/>
</dbReference>
<dbReference type="GeneID" id="82201743"/>
<evidence type="ECO:0000313" key="3">
    <source>
        <dbReference type="Proteomes" id="UP000186341"/>
    </source>
</evidence>
<dbReference type="AlphaFoldDB" id="A0A1U7NJ67"/>
<dbReference type="Pfam" id="PF01323">
    <property type="entry name" value="DSBA"/>
    <property type="match status" value="1"/>
</dbReference>